<gene>
    <name evidence="3" type="ORF">SDC9_209092</name>
</gene>
<keyword evidence="1" id="KW-0547">Nucleotide-binding</keyword>
<evidence type="ECO:0000256" key="2">
    <source>
        <dbReference type="ARBA" id="ARBA00022840"/>
    </source>
</evidence>
<dbReference type="InterPro" id="IPR050107">
    <property type="entry name" value="ABC_carbohydrate_import_ATPase"/>
</dbReference>
<dbReference type="InterPro" id="IPR027417">
    <property type="entry name" value="P-loop_NTPase"/>
</dbReference>
<evidence type="ECO:0000313" key="3">
    <source>
        <dbReference type="EMBL" id="MPN61356.1"/>
    </source>
</evidence>
<dbReference type="Gene3D" id="3.40.50.300">
    <property type="entry name" value="P-loop containing nucleotide triphosphate hydrolases"/>
    <property type="match status" value="1"/>
</dbReference>
<protein>
    <submittedName>
        <fullName evidence="3">Uncharacterized protein</fullName>
    </submittedName>
</protein>
<dbReference type="PANTHER" id="PTHR43790:SF4">
    <property type="entry name" value="GUANOSINE IMPORT ATP-BINDING PROTEIN NUPO"/>
    <property type="match status" value="1"/>
</dbReference>
<evidence type="ECO:0000256" key="1">
    <source>
        <dbReference type="ARBA" id="ARBA00022741"/>
    </source>
</evidence>
<proteinExistence type="predicted"/>
<dbReference type="PANTHER" id="PTHR43790">
    <property type="entry name" value="CARBOHYDRATE TRANSPORT ATP-BINDING PROTEIN MG119-RELATED"/>
    <property type="match status" value="1"/>
</dbReference>
<accession>A0A645JD25</accession>
<dbReference type="EMBL" id="VSSQ01137859">
    <property type="protein sequence ID" value="MPN61356.1"/>
    <property type="molecule type" value="Genomic_DNA"/>
</dbReference>
<name>A0A645JD25_9ZZZZ</name>
<dbReference type="AlphaFoldDB" id="A0A645JD25"/>
<sequence length="131" mass="14188">MVEQNWTEAQQEYQIKATGGEEKARSLSGGNQQKVILARELNNEPQVLIASQPTRGLDVGAAEYVRKKIIETRNAGTACLVVSADLEEIMQLSDRIAVIYGGELMGVLPRGSDPLTVGSLMMGKRLEASEA</sequence>
<keyword evidence="2" id="KW-0067">ATP-binding</keyword>
<dbReference type="SUPFAM" id="SSF52540">
    <property type="entry name" value="P-loop containing nucleoside triphosphate hydrolases"/>
    <property type="match status" value="1"/>
</dbReference>
<comment type="caution">
    <text evidence="3">The sequence shown here is derived from an EMBL/GenBank/DDBJ whole genome shotgun (WGS) entry which is preliminary data.</text>
</comment>
<reference evidence="3" key="1">
    <citation type="submission" date="2019-08" db="EMBL/GenBank/DDBJ databases">
        <authorList>
            <person name="Kucharzyk K."/>
            <person name="Murdoch R.W."/>
            <person name="Higgins S."/>
            <person name="Loffler F."/>
        </authorList>
    </citation>
    <scope>NUCLEOTIDE SEQUENCE</scope>
</reference>
<organism evidence="3">
    <name type="scientific">bioreactor metagenome</name>
    <dbReference type="NCBI Taxonomy" id="1076179"/>
    <lineage>
        <taxon>unclassified sequences</taxon>
        <taxon>metagenomes</taxon>
        <taxon>ecological metagenomes</taxon>
    </lineage>
</organism>
<dbReference type="GO" id="GO:0005524">
    <property type="term" value="F:ATP binding"/>
    <property type="evidence" value="ECO:0007669"/>
    <property type="project" value="UniProtKB-KW"/>
</dbReference>